<name>B4ILX6_DROSE</name>
<dbReference type="HOGENOM" id="CLU_187102_0_0_1"/>
<keyword evidence="2" id="KW-1185">Reference proteome</keyword>
<protein>
    <submittedName>
        <fullName evidence="1">GM11646</fullName>
    </submittedName>
</protein>
<organism evidence="2">
    <name type="scientific">Drosophila sechellia</name>
    <name type="common">Fruit fly</name>
    <dbReference type="NCBI Taxonomy" id="7238"/>
    <lineage>
        <taxon>Eukaryota</taxon>
        <taxon>Metazoa</taxon>
        <taxon>Ecdysozoa</taxon>
        <taxon>Arthropoda</taxon>
        <taxon>Hexapoda</taxon>
        <taxon>Insecta</taxon>
        <taxon>Pterygota</taxon>
        <taxon>Neoptera</taxon>
        <taxon>Endopterygota</taxon>
        <taxon>Diptera</taxon>
        <taxon>Brachycera</taxon>
        <taxon>Muscomorpha</taxon>
        <taxon>Ephydroidea</taxon>
        <taxon>Drosophilidae</taxon>
        <taxon>Drosophila</taxon>
        <taxon>Sophophora</taxon>
    </lineage>
</organism>
<sequence length="70" mass="7466">MTKLDKVSNATNCKSQSALRIYPECGTLCYMVSDCPKSRRANLNCGDCDEVAALGDKLQAPCPVPQAATV</sequence>
<dbReference type="PhylomeDB" id="B4ILX6"/>
<gene>
    <name evidence="1" type="primary">Dsec\GM11646</name>
    <name evidence="1" type="ORF">Dsec_GM11646</name>
</gene>
<dbReference type="AlphaFoldDB" id="B4ILX6"/>
<dbReference type="OMA" id="DKLQAPC"/>
<dbReference type="Proteomes" id="UP000001292">
    <property type="component" value="Unassembled WGS sequence"/>
</dbReference>
<reference evidence="1 2" key="1">
    <citation type="journal article" date="2007" name="Nature">
        <title>Evolution of genes and genomes on the Drosophila phylogeny.</title>
        <authorList>
            <consortium name="Drosophila 12 Genomes Consortium"/>
            <person name="Clark A.G."/>
            <person name="Eisen M.B."/>
            <person name="Smith D.R."/>
            <person name="Bergman C.M."/>
            <person name="Oliver B."/>
            <person name="Markow T.A."/>
            <person name="Kaufman T.C."/>
            <person name="Kellis M."/>
            <person name="Gelbart W."/>
            <person name="Iyer V.N."/>
            <person name="Pollard D.A."/>
            <person name="Sackton T.B."/>
            <person name="Larracuente A.M."/>
            <person name="Singh N.D."/>
            <person name="Abad J.P."/>
            <person name="Abt D.N."/>
            <person name="Adryan B."/>
            <person name="Aguade M."/>
            <person name="Akashi H."/>
            <person name="Anderson W.W."/>
            <person name="Aquadro C.F."/>
            <person name="Ardell D.H."/>
            <person name="Arguello R."/>
            <person name="Artieri C.G."/>
            <person name="Barbash D.A."/>
            <person name="Barker D."/>
            <person name="Barsanti P."/>
            <person name="Batterham P."/>
            <person name="Batzoglou S."/>
            <person name="Begun D."/>
            <person name="Bhutkar A."/>
            <person name="Blanco E."/>
            <person name="Bosak S.A."/>
            <person name="Bradley R.K."/>
            <person name="Brand A.D."/>
            <person name="Brent M.R."/>
            <person name="Brooks A.N."/>
            <person name="Brown R.H."/>
            <person name="Butlin R.K."/>
            <person name="Caggese C."/>
            <person name="Calvi B.R."/>
            <person name="Bernardo de Carvalho A."/>
            <person name="Caspi A."/>
            <person name="Castrezana S."/>
            <person name="Celniker S.E."/>
            <person name="Chang J.L."/>
            <person name="Chapple C."/>
            <person name="Chatterji S."/>
            <person name="Chinwalla A."/>
            <person name="Civetta A."/>
            <person name="Clifton S.W."/>
            <person name="Comeron J.M."/>
            <person name="Costello J.C."/>
            <person name="Coyne J.A."/>
            <person name="Daub J."/>
            <person name="David R.G."/>
            <person name="Delcher A.L."/>
            <person name="Delehaunty K."/>
            <person name="Do C.B."/>
            <person name="Ebling H."/>
            <person name="Edwards K."/>
            <person name="Eickbush T."/>
            <person name="Evans J.D."/>
            <person name="Filipski A."/>
            <person name="Findeiss S."/>
            <person name="Freyhult E."/>
            <person name="Fulton L."/>
            <person name="Fulton R."/>
            <person name="Garcia A.C."/>
            <person name="Gardiner A."/>
            <person name="Garfield D.A."/>
            <person name="Garvin B.E."/>
            <person name="Gibson G."/>
            <person name="Gilbert D."/>
            <person name="Gnerre S."/>
            <person name="Godfrey J."/>
            <person name="Good R."/>
            <person name="Gotea V."/>
            <person name="Gravely B."/>
            <person name="Greenberg A.J."/>
            <person name="Griffiths-Jones S."/>
            <person name="Gross S."/>
            <person name="Guigo R."/>
            <person name="Gustafson E.A."/>
            <person name="Haerty W."/>
            <person name="Hahn M.W."/>
            <person name="Halligan D.L."/>
            <person name="Halpern A.L."/>
            <person name="Halter G.M."/>
            <person name="Han M.V."/>
            <person name="Heger A."/>
            <person name="Hillier L."/>
            <person name="Hinrichs A.S."/>
            <person name="Holmes I."/>
            <person name="Hoskins R.A."/>
            <person name="Hubisz M.J."/>
            <person name="Hultmark D."/>
            <person name="Huntley M.A."/>
            <person name="Jaffe D.B."/>
            <person name="Jagadeeshan S."/>
            <person name="Jeck W.R."/>
            <person name="Johnson J."/>
            <person name="Jones C.D."/>
            <person name="Jordan W.C."/>
            <person name="Karpen G.H."/>
            <person name="Kataoka E."/>
            <person name="Keightley P.D."/>
            <person name="Kheradpour P."/>
            <person name="Kirkness E.F."/>
            <person name="Koerich L.B."/>
            <person name="Kristiansen K."/>
            <person name="Kudrna D."/>
            <person name="Kulathinal R.J."/>
            <person name="Kumar S."/>
            <person name="Kwok R."/>
            <person name="Lander E."/>
            <person name="Langley C.H."/>
            <person name="Lapoint R."/>
            <person name="Lazzaro B.P."/>
            <person name="Lee S.J."/>
            <person name="Levesque L."/>
            <person name="Li R."/>
            <person name="Lin C.F."/>
            <person name="Lin M.F."/>
            <person name="Lindblad-Toh K."/>
            <person name="Llopart A."/>
            <person name="Long M."/>
            <person name="Low L."/>
            <person name="Lozovsky E."/>
            <person name="Lu J."/>
            <person name="Luo M."/>
            <person name="Machado C.A."/>
            <person name="Makalowski W."/>
            <person name="Marzo M."/>
            <person name="Matsuda M."/>
            <person name="Matzkin L."/>
            <person name="McAllister B."/>
            <person name="McBride C.S."/>
            <person name="McKernan B."/>
            <person name="McKernan K."/>
            <person name="Mendez-Lago M."/>
            <person name="Minx P."/>
            <person name="Mollenhauer M.U."/>
            <person name="Montooth K."/>
            <person name="Mount S.M."/>
            <person name="Mu X."/>
            <person name="Myers E."/>
            <person name="Negre B."/>
            <person name="Newfeld S."/>
            <person name="Nielsen R."/>
            <person name="Noor M.A."/>
            <person name="O'Grady P."/>
            <person name="Pachter L."/>
            <person name="Papaceit M."/>
            <person name="Parisi M.J."/>
            <person name="Parisi M."/>
            <person name="Parts L."/>
            <person name="Pedersen J.S."/>
            <person name="Pesole G."/>
            <person name="Phillippy A.M."/>
            <person name="Ponting C.P."/>
            <person name="Pop M."/>
            <person name="Porcelli D."/>
            <person name="Powell J.R."/>
            <person name="Prohaska S."/>
            <person name="Pruitt K."/>
            <person name="Puig M."/>
            <person name="Quesneville H."/>
            <person name="Ram K.R."/>
            <person name="Rand D."/>
            <person name="Rasmussen M.D."/>
            <person name="Reed L.K."/>
            <person name="Reenan R."/>
            <person name="Reily A."/>
            <person name="Remington K.A."/>
            <person name="Rieger T.T."/>
            <person name="Ritchie M.G."/>
            <person name="Robin C."/>
            <person name="Rogers Y.H."/>
            <person name="Rohde C."/>
            <person name="Rozas J."/>
            <person name="Rubenfield M.J."/>
            <person name="Ruiz A."/>
            <person name="Russo S."/>
            <person name="Salzberg S.L."/>
            <person name="Sanchez-Gracia A."/>
            <person name="Saranga D.J."/>
            <person name="Sato H."/>
            <person name="Schaeffer S.W."/>
            <person name="Schatz M.C."/>
            <person name="Schlenke T."/>
            <person name="Schwartz R."/>
            <person name="Segarra C."/>
            <person name="Singh R.S."/>
            <person name="Sirot L."/>
            <person name="Sirota M."/>
            <person name="Sisneros N.B."/>
            <person name="Smith C.D."/>
            <person name="Smith T.F."/>
            <person name="Spieth J."/>
            <person name="Stage D.E."/>
            <person name="Stark A."/>
            <person name="Stephan W."/>
            <person name="Strausberg R.L."/>
            <person name="Strempel S."/>
            <person name="Sturgill D."/>
            <person name="Sutton G."/>
            <person name="Sutton G.G."/>
            <person name="Tao W."/>
            <person name="Teichmann S."/>
            <person name="Tobari Y.N."/>
            <person name="Tomimura Y."/>
            <person name="Tsolas J.M."/>
            <person name="Valente V.L."/>
            <person name="Venter E."/>
            <person name="Venter J.C."/>
            <person name="Vicario S."/>
            <person name="Vieira F.G."/>
            <person name="Vilella A.J."/>
            <person name="Villasante A."/>
            <person name="Walenz B."/>
            <person name="Wang J."/>
            <person name="Wasserman M."/>
            <person name="Watts T."/>
            <person name="Wilson D."/>
            <person name="Wilson R.K."/>
            <person name="Wing R.A."/>
            <person name="Wolfner M.F."/>
            <person name="Wong A."/>
            <person name="Wong G.K."/>
            <person name="Wu C.I."/>
            <person name="Wu G."/>
            <person name="Yamamoto D."/>
            <person name="Yang H.P."/>
            <person name="Yang S.P."/>
            <person name="Yorke J.A."/>
            <person name="Yoshida K."/>
            <person name="Zdobnov E."/>
            <person name="Zhang P."/>
            <person name="Zhang Y."/>
            <person name="Zimin A.V."/>
            <person name="Baldwin J."/>
            <person name="Abdouelleil A."/>
            <person name="Abdulkadir J."/>
            <person name="Abebe A."/>
            <person name="Abera B."/>
            <person name="Abreu J."/>
            <person name="Acer S.C."/>
            <person name="Aftuck L."/>
            <person name="Alexander A."/>
            <person name="An P."/>
            <person name="Anderson E."/>
            <person name="Anderson S."/>
            <person name="Arachi H."/>
            <person name="Azer M."/>
            <person name="Bachantsang P."/>
            <person name="Barry A."/>
            <person name="Bayul T."/>
            <person name="Berlin A."/>
            <person name="Bessette D."/>
            <person name="Bloom T."/>
            <person name="Blye J."/>
            <person name="Boguslavskiy L."/>
            <person name="Bonnet C."/>
            <person name="Boukhgalter B."/>
            <person name="Bourzgui I."/>
            <person name="Brown A."/>
            <person name="Cahill P."/>
            <person name="Channer S."/>
            <person name="Cheshatsang Y."/>
            <person name="Chuda L."/>
            <person name="Citroen M."/>
            <person name="Collymore A."/>
            <person name="Cooke P."/>
            <person name="Costello M."/>
            <person name="D'Aco K."/>
            <person name="Daza R."/>
            <person name="De Haan G."/>
            <person name="DeGray S."/>
            <person name="DeMaso C."/>
            <person name="Dhargay N."/>
            <person name="Dooley K."/>
            <person name="Dooley E."/>
            <person name="Doricent M."/>
            <person name="Dorje P."/>
            <person name="Dorjee K."/>
            <person name="Dupes A."/>
            <person name="Elong R."/>
            <person name="Falk J."/>
            <person name="Farina A."/>
            <person name="Faro S."/>
            <person name="Ferguson D."/>
            <person name="Fisher S."/>
            <person name="Foley C.D."/>
            <person name="Franke A."/>
            <person name="Friedrich D."/>
            <person name="Gadbois L."/>
            <person name="Gearin G."/>
            <person name="Gearin C.R."/>
            <person name="Giannoukos G."/>
            <person name="Goode T."/>
            <person name="Graham J."/>
            <person name="Grandbois E."/>
            <person name="Grewal S."/>
            <person name="Gyaltsen K."/>
            <person name="Hafez N."/>
            <person name="Hagos B."/>
            <person name="Hall J."/>
            <person name="Henson C."/>
            <person name="Hollinger A."/>
            <person name="Honan T."/>
            <person name="Huard M.D."/>
            <person name="Hughes L."/>
            <person name="Hurhula B."/>
            <person name="Husby M.E."/>
            <person name="Kamat A."/>
            <person name="Kanga B."/>
            <person name="Kashin S."/>
            <person name="Khazanovich D."/>
            <person name="Kisner P."/>
            <person name="Lance K."/>
            <person name="Lara M."/>
            <person name="Lee W."/>
            <person name="Lennon N."/>
            <person name="Letendre F."/>
            <person name="LeVine R."/>
            <person name="Lipovsky A."/>
            <person name="Liu X."/>
            <person name="Liu J."/>
            <person name="Liu S."/>
            <person name="Lokyitsang T."/>
            <person name="Lokyitsang Y."/>
            <person name="Lubonja R."/>
            <person name="Lui A."/>
            <person name="MacDonald P."/>
            <person name="Magnisalis V."/>
            <person name="Maru K."/>
            <person name="Matthews C."/>
            <person name="McCusker W."/>
            <person name="McDonough S."/>
            <person name="Mehta T."/>
            <person name="Meldrim J."/>
            <person name="Meneus L."/>
            <person name="Mihai O."/>
            <person name="Mihalev A."/>
            <person name="Mihova T."/>
            <person name="Mittelman R."/>
            <person name="Mlenga V."/>
            <person name="Montmayeur A."/>
            <person name="Mulrain L."/>
            <person name="Navidi A."/>
            <person name="Naylor J."/>
            <person name="Negash T."/>
            <person name="Nguyen T."/>
            <person name="Nguyen N."/>
            <person name="Nicol R."/>
            <person name="Norbu C."/>
            <person name="Norbu N."/>
            <person name="Novod N."/>
            <person name="O'Neill B."/>
            <person name="Osman S."/>
            <person name="Markiewicz E."/>
            <person name="Oyono O.L."/>
            <person name="Patti C."/>
            <person name="Phunkhang P."/>
            <person name="Pierre F."/>
            <person name="Priest M."/>
            <person name="Raghuraman S."/>
            <person name="Rege F."/>
            <person name="Reyes R."/>
            <person name="Rise C."/>
            <person name="Rogov P."/>
            <person name="Ross K."/>
            <person name="Ryan E."/>
            <person name="Settipalli S."/>
            <person name="Shea T."/>
            <person name="Sherpa N."/>
            <person name="Shi L."/>
            <person name="Shih D."/>
            <person name="Sparrow T."/>
            <person name="Spaulding J."/>
            <person name="Stalker J."/>
            <person name="Stange-Thomann N."/>
            <person name="Stavropoulos S."/>
            <person name="Stone C."/>
            <person name="Strader C."/>
            <person name="Tesfaye S."/>
            <person name="Thomson T."/>
            <person name="Thoulutsang Y."/>
            <person name="Thoulutsang D."/>
            <person name="Topham K."/>
            <person name="Topping I."/>
            <person name="Tsamla T."/>
            <person name="Vassiliev H."/>
            <person name="Vo A."/>
            <person name="Wangchuk T."/>
            <person name="Wangdi T."/>
            <person name="Weiand M."/>
            <person name="Wilkinson J."/>
            <person name="Wilson A."/>
            <person name="Yadav S."/>
            <person name="Young G."/>
            <person name="Yu Q."/>
            <person name="Zembek L."/>
            <person name="Zhong D."/>
            <person name="Zimmer A."/>
            <person name="Zwirko Z."/>
            <person name="Jaffe D.B."/>
            <person name="Alvarez P."/>
            <person name="Brockman W."/>
            <person name="Butler J."/>
            <person name="Chin C."/>
            <person name="Gnerre S."/>
            <person name="Grabherr M."/>
            <person name="Kleber M."/>
            <person name="Mauceli E."/>
            <person name="MacCallum I."/>
        </authorList>
    </citation>
    <scope>NUCLEOTIDE SEQUENCE [LARGE SCALE GENOMIC DNA]</scope>
    <source>
        <strain evidence="2">Rob3c / Tucson 14021-0248.25</strain>
    </source>
</reference>
<proteinExistence type="predicted"/>
<evidence type="ECO:0000313" key="1">
    <source>
        <dbReference type="EMBL" id="EDW55940.1"/>
    </source>
</evidence>
<accession>B4ILX6</accession>
<dbReference type="EMBL" id="CH480904">
    <property type="protein sequence ID" value="EDW55940.1"/>
    <property type="molecule type" value="Genomic_DNA"/>
</dbReference>
<evidence type="ECO:0000313" key="2">
    <source>
        <dbReference type="Proteomes" id="UP000001292"/>
    </source>
</evidence>